<dbReference type="RefSeq" id="WP_279296794.1">
    <property type="nucleotide sequence ID" value="NZ_JAOTIF010000005.1"/>
</dbReference>
<evidence type="ECO:0000259" key="6">
    <source>
        <dbReference type="Pfam" id="PF04893"/>
    </source>
</evidence>
<keyword evidence="4 5" id="KW-0472">Membrane</keyword>
<comment type="subcellular location">
    <subcellularLocation>
        <location evidence="1">Membrane</location>
        <topology evidence="1">Multi-pass membrane protein</topology>
    </subcellularLocation>
</comment>
<dbReference type="AlphaFoldDB" id="A0A9X3BHX8"/>
<reference evidence="7" key="2">
    <citation type="submission" date="2023-04" db="EMBL/GenBank/DDBJ databases">
        <title>Paracnuella aquatica gen. nov., sp. nov., a member of the family Chitinophagaceae isolated from a hot spring.</title>
        <authorList>
            <person name="Wang C."/>
        </authorList>
    </citation>
    <scope>NUCLEOTIDE SEQUENCE</scope>
    <source>
        <strain evidence="7">LB-8</strain>
    </source>
</reference>
<dbReference type="GO" id="GO:0016020">
    <property type="term" value="C:membrane"/>
    <property type="evidence" value="ECO:0007669"/>
    <property type="project" value="UniProtKB-SubCell"/>
</dbReference>
<keyword evidence="8" id="KW-1185">Reference proteome</keyword>
<evidence type="ECO:0000256" key="5">
    <source>
        <dbReference type="SAM" id="Phobius"/>
    </source>
</evidence>
<feature type="transmembrane region" description="Helical" evidence="5">
    <location>
        <begin position="61"/>
        <end position="82"/>
    </location>
</feature>
<proteinExistence type="predicted"/>
<keyword evidence="3 5" id="KW-1133">Transmembrane helix</keyword>
<dbReference type="Pfam" id="PF04893">
    <property type="entry name" value="Yip1"/>
    <property type="match status" value="1"/>
</dbReference>
<sequence>MNLIDRVKNLLMNPKTEWLAIKTENATVQEMLTSYVIPLSIVPAVFALLSGLIWHSIGLGLANALAAIAMAIIGFYAGTYIADALAPTFSSEKDLDRSAQLVGYSYTPNAVASILGIIPFLSFIVVIAGFGYMVYLMYLGITPLKKTPDEKRVAYIVVILLVQLILFFVLSAIFTSIIFRNYFIY</sequence>
<accession>A0A9X3BHX8</accession>
<reference evidence="7" key="1">
    <citation type="submission" date="2022-09" db="EMBL/GenBank/DDBJ databases">
        <authorList>
            <person name="Yuan C."/>
            <person name="Ke Z."/>
        </authorList>
    </citation>
    <scope>NUCLEOTIDE SEQUENCE</scope>
    <source>
        <strain evidence="7">LB-8</strain>
    </source>
</reference>
<feature type="transmembrane region" description="Helical" evidence="5">
    <location>
        <begin position="153"/>
        <end position="179"/>
    </location>
</feature>
<evidence type="ECO:0000256" key="2">
    <source>
        <dbReference type="ARBA" id="ARBA00022692"/>
    </source>
</evidence>
<evidence type="ECO:0000256" key="3">
    <source>
        <dbReference type="ARBA" id="ARBA00022989"/>
    </source>
</evidence>
<feature type="transmembrane region" description="Helical" evidence="5">
    <location>
        <begin position="114"/>
        <end position="141"/>
    </location>
</feature>
<evidence type="ECO:0000313" key="7">
    <source>
        <dbReference type="EMBL" id="MCU7549353.1"/>
    </source>
</evidence>
<organism evidence="7 8">
    <name type="scientific">Paraflavisolibacter caeni</name>
    <dbReference type="NCBI Taxonomy" id="2982496"/>
    <lineage>
        <taxon>Bacteria</taxon>
        <taxon>Pseudomonadati</taxon>
        <taxon>Bacteroidota</taxon>
        <taxon>Chitinophagia</taxon>
        <taxon>Chitinophagales</taxon>
        <taxon>Chitinophagaceae</taxon>
        <taxon>Paraflavisolibacter</taxon>
    </lineage>
</organism>
<feature type="transmembrane region" description="Helical" evidence="5">
    <location>
        <begin position="35"/>
        <end position="54"/>
    </location>
</feature>
<dbReference type="InterPro" id="IPR006977">
    <property type="entry name" value="Yip1_dom"/>
</dbReference>
<comment type="caution">
    <text evidence="7">The sequence shown here is derived from an EMBL/GenBank/DDBJ whole genome shotgun (WGS) entry which is preliminary data.</text>
</comment>
<protein>
    <submittedName>
        <fullName evidence="7">YIP1 family protein</fullName>
    </submittedName>
</protein>
<evidence type="ECO:0000256" key="4">
    <source>
        <dbReference type="ARBA" id="ARBA00023136"/>
    </source>
</evidence>
<name>A0A9X3BHX8_9BACT</name>
<feature type="domain" description="Yip1" evidence="6">
    <location>
        <begin position="9"/>
        <end position="169"/>
    </location>
</feature>
<evidence type="ECO:0000256" key="1">
    <source>
        <dbReference type="ARBA" id="ARBA00004141"/>
    </source>
</evidence>
<gene>
    <name evidence="7" type="ORF">OCK74_09525</name>
</gene>
<evidence type="ECO:0000313" key="8">
    <source>
        <dbReference type="Proteomes" id="UP001155483"/>
    </source>
</evidence>
<dbReference type="Proteomes" id="UP001155483">
    <property type="component" value="Unassembled WGS sequence"/>
</dbReference>
<keyword evidence="2 5" id="KW-0812">Transmembrane</keyword>
<dbReference type="EMBL" id="JAOTIF010000005">
    <property type="protein sequence ID" value="MCU7549353.1"/>
    <property type="molecule type" value="Genomic_DNA"/>
</dbReference>